<evidence type="ECO:0000256" key="2">
    <source>
        <dbReference type="ARBA" id="ARBA00004742"/>
    </source>
</evidence>
<dbReference type="PANTHER" id="PTHR30447:SF0">
    <property type="entry name" value="FRUCTOSE-1,6-BISPHOSPHATASE 1 CLASS 2-RELATED"/>
    <property type="match status" value="1"/>
</dbReference>
<keyword evidence="9" id="KW-0119">Carbohydrate metabolism</keyword>
<evidence type="ECO:0000256" key="5">
    <source>
        <dbReference type="ARBA" id="ARBA00014392"/>
    </source>
</evidence>
<dbReference type="Gene3D" id="3.40.190.90">
    <property type="match status" value="1"/>
</dbReference>
<organism evidence="11 12">
    <name type="scientific">Pseudolysinimonas kribbensis</name>
    <dbReference type="NCBI Taxonomy" id="433641"/>
    <lineage>
        <taxon>Bacteria</taxon>
        <taxon>Bacillati</taxon>
        <taxon>Actinomycetota</taxon>
        <taxon>Actinomycetes</taxon>
        <taxon>Micrococcales</taxon>
        <taxon>Microbacteriaceae</taxon>
        <taxon>Pseudolysinimonas</taxon>
    </lineage>
</organism>
<gene>
    <name evidence="11" type="ORF">GCM10025881_30740</name>
</gene>
<dbReference type="EMBL" id="BSVB01000001">
    <property type="protein sequence ID" value="GMA96250.1"/>
    <property type="molecule type" value="Genomic_DNA"/>
</dbReference>
<evidence type="ECO:0000256" key="1">
    <source>
        <dbReference type="ARBA" id="ARBA00001273"/>
    </source>
</evidence>
<keyword evidence="8" id="KW-0464">Manganese</keyword>
<dbReference type="Proteomes" id="UP001157034">
    <property type="component" value="Unassembled WGS sequence"/>
</dbReference>
<keyword evidence="12" id="KW-1185">Reference proteome</keyword>
<sequence length="98" mass="10823">MRDQGARGLIQTVLAPKTDEERQKGLDAGLKFDHVYEADELVTSDNTFFVATGVTDGMLVRGVQRKGPIIRTESIVLRAKSGTIRRIAADHLASKWLD</sequence>
<evidence type="ECO:0000256" key="3">
    <source>
        <dbReference type="ARBA" id="ARBA00008989"/>
    </source>
</evidence>
<dbReference type="EC" id="3.1.3.11" evidence="4"/>
<comment type="caution">
    <text evidence="11">The sequence shown here is derived from an EMBL/GenBank/DDBJ whole genome shotgun (WGS) entry which is preliminary data.</text>
</comment>
<evidence type="ECO:0000313" key="12">
    <source>
        <dbReference type="Proteomes" id="UP001157034"/>
    </source>
</evidence>
<evidence type="ECO:0000256" key="10">
    <source>
        <dbReference type="ARBA" id="ARBA00032412"/>
    </source>
</evidence>
<dbReference type="InterPro" id="IPR004464">
    <property type="entry name" value="FBPase_class-2/SBPase"/>
</dbReference>
<evidence type="ECO:0000256" key="4">
    <source>
        <dbReference type="ARBA" id="ARBA00013093"/>
    </source>
</evidence>
<accession>A0ABQ6KBP8</accession>
<reference evidence="12" key="1">
    <citation type="journal article" date="2019" name="Int. J. Syst. Evol. Microbiol.">
        <title>The Global Catalogue of Microorganisms (GCM) 10K type strain sequencing project: providing services to taxonomists for standard genome sequencing and annotation.</title>
        <authorList>
            <consortium name="The Broad Institute Genomics Platform"/>
            <consortium name="The Broad Institute Genome Sequencing Center for Infectious Disease"/>
            <person name="Wu L."/>
            <person name="Ma J."/>
        </authorList>
    </citation>
    <scope>NUCLEOTIDE SEQUENCE [LARGE SCALE GENOMIC DNA]</scope>
    <source>
        <strain evidence="12">NBRC 108894</strain>
    </source>
</reference>
<evidence type="ECO:0000313" key="11">
    <source>
        <dbReference type="EMBL" id="GMA96250.1"/>
    </source>
</evidence>
<proteinExistence type="inferred from homology"/>
<keyword evidence="6" id="KW-0479">Metal-binding</keyword>
<name>A0ABQ6KBP8_9MICO</name>
<evidence type="ECO:0000256" key="7">
    <source>
        <dbReference type="ARBA" id="ARBA00022801"/>
    </source>
</evidence>
<evidence type="ECO:0000256" key="8">
    <source>
        <dbReference type="ARBA" id="ARBA00023211"/>
    </source>
</evidence>
<dbReference type="SUPFAM" id="SSF56655">
    <property type="entry name" value="Carbohydrate phosphatase"/>
    <property type="match status" value="1"/>
</dbReference>
<dbReference type="Pfam" id="PF03320">
    <property type="entry name" value="FBPase_glpX"/>
    <property type="match status" value="1"/>
</dbReference>
<comment type="catalytic activity">
    <reaction evidence="1">
        <text>beta-D-fructose 1,6-bisphosphate + H2O = beta-D-fructose 6-phosphate + phosphate</text>
        <dbReference type="Rhea" id="RHEA:11064"/>
        <dbReference type="ChEBI" id="CHEBI:15377"/>
        <dbReference type="ChEBI" id="CHEBI:32966"/>
        <dbReference type="ChEBI" id="CHEBI:43474"/>
        <dbReference type="ChEBI" id="CHEBI:57634"/>
        <dbReference type="EC" id="3.1.3.11"/>
    </reaction>
</comment>
<comment type="similarity">
    <text evidence="3">Belongs to the FBPase class 2 family.</text>
</comment>
<comment type="pathway">
    <text evidence="2">Carbohydrate biosynthesis; gluconeogenesis.</text>
</comment>
<keyword evidence="7" id="KW-0378">Hydrolase</keyword>
<protein>
    <recommendedName>
        <fullName evidence="5">Fructose-1,6-bisphosphatase class 2</fullName>
        <ecNumber evidence="4">3.1.3.11</ecNumber>
    </recommendedName>
    <alternativeName>
        <fullName evidence="10">D-fructose-1,6-bisphosphate 1-phosphohydrolase class 2</fullName>
    </alternativeName>
</protein>
<dbReference type="Gene3D" id="3.30.540.10">
    <property type="entry name" value="Fructose-1,6-Bisphosphatase, subunit A, domain 1"/>
    <property type="match status" value="1"/>
</dbReference>
<evidence type="ECO:0000256" key="9">
    <source>
        <dbReference type="ARBA" id="ARBA00023277"/>
    </source>
</evidence>
<evidence type="ECO:0000256" key="6">
    <source>
        <dbReference type="ARBA" id="ARBA00022723"/>
    </source>
</evidence>
<dbReference type="PANTHER" id="PTHR30447">
    <property type="entry name" value="FRUCTOSE-1,6-BISPHOSPHATASE CLASS 2"/>
    <property type="match status" value="1"/>
</dbReference>